<keyword evidence="2" id="KW-1185">Reference proteome</keyword>
<protein>
    <recommendedName>
        <fullName evidence="3">GatB/YqeY domain-containing protein</fullName>
    </recommendedName>
</protein>
<evidence type="ECO:0000313" key="2">
    <source>
        <dbReference type="Proteomes" id="UP000181860"/>
    </source>
</evidence>
<dbReference type="PANTHER" id="PTHR28055">
    <property type="entry name" value="ALTERED INHERITANCE OF MITOCHONDRIA PROTEIN 41, MITOCHONDRIAL"/>
    <property type="match status" value="1"/>
</dbReference>
<dbReference type="Gene3D" id="1.10.10.410">
    <property type="match status" value="1"/>
</dbReference>
<dbReference type="Gene3D" id="1.10.1510.10">
    <property type="entry name" value="Uncharacterised protein YqeY/AIM41 PF09424, N-terminal domain"/>
    <property type="match status" value="1"/>
</dbReference>
<dbReference type="Proteomes" id="UP000181860">
    <property type="component" value="Unassembled WGS sequence"/>
</dbReference>
<evidence type="ECO:0008006" key="3">
    <source>
        <dbReference type="Google" id="ProtNLM"/>
    </source>
</evidence>
<dbReference type="InterPro" id="IPR003789">
    <property type="entry name" value="Asn/Gln_tRNA_amidoTrase-B-like"/>
</dbReference>
<comment type="caution">
    <text evidence="1">The sequence shown here is derived from an EMBL/GenBank/DDBJ whole genome shotgun (WGS) entry which is preliminary data.</text>
</comment>
<name>A0ABY0M953_9LACO</name>
<dbReference type="Pfam" id="PF09424">
    <property type="entry name" value="YqeY"/>
    <property type="match status" value="1"/>
</dbReference>
<dbReference type="InterPro" id="IPR019004">
    <property type="entry name" value="YqeY/Aim41"/>
</dbReference>
<evidence type="ECO:0000313" key="1">
    <source>
        <dbReference type="EMBL" id="SDA37816.1"/>
    </source>
</evidence>
<dbReference type="PANTHER" id="PTHR28055:SF1">
    <property type="entry name" value="ALTERED INHERITANCE OF MITOCHONDRIA PROTEIN 41, MITOCHONDRIAL"/>
    <property type="match status" value="1"/>
</dbReference>
<sequence length="154" mass="17293">MEGRMHKVSLSDKIMADMKSAMKNHDKTTLNTVRMIKSALMNEKIKAGHDLTPDEELTVLNREKKQREESIAEFAKAKRDDLAEETKKELAVVEKYMPKQMSKDELESAVKETIDEVGAKGKSDFGKVMKALMPKIKGRADGKAASQAVRDQLN</sequence>
<dbReference type="EMBL" id="FMXC01000001">
    <property type="protein sequence ID" value="SDA37816.1"/>
    <property type="molecule type" value="Genomic_DNA"/>
</dbReference>
<proteinExistence type="predicted"/>
<organism evidence="1 2">
    <name type="scientific">Lactobacillus kefiranofaciens</name>
    <dbReference type="NCBI Taxonomy" id="267818"/>
    <lineage>
        <taxon>Bacteria</taxon>
        <taxon>Bacillati</taxon>
        <taxon>Bacillota</taxon>
        <taxon>Bacilli</taxon>
        <taxon>Lactobacillales</taxon>
        <taxon>Lactobacillaceae</taxon>
        <taxon>Lactobacillus</taxon>
    </lineage>
</organism>
<reference evidence="1 2" key="1">
    <citation type="submission" date="2016-10" db="EMBL/GenBank/DDBJ databases">
        <authorList>
            <person name="Varghese N."/>
            <person name="Submissions S."/>
        </authorList>
    </citation>
    <scope>NUCLEOTIDE SEQUENCE [LARGE SCALE GENOMIC DNA]</scope>
    <source>
        <strain evidence="1 2">ATCC 43761</strain>
    </source>
</reference>
<gene>
    <name evidence="1" type="ORF">SAMN02983011_00175</name>
</gene>
<dbReference type="SUPFAM" id="SSF89095">
    <property type="entry name" value="GatB/YqeY motif"/>
    <property type="match status" value="1"/>
</dbReference>
<dbReference type="InterPro" id="IPR023168">
    <property type="entry name" value="GatB_Yqey_C_2"/>
</dbReference>
<accession>A0ABY0M953</accession>
<dbReference type="InterPro" id="IPR042184">
    <property type="entry name" value="YqeY/Aim41_N"/>
</dbReference>